<organism evidence="3 4">
    <name type="scientific">Bdellovibrio svalbardensis</name>
    <dbReference type="NCBI Taxonomy" id="2972972"/>
    <lineage>
        <taxon>Bacteria</taxon>
        <taxon>Pseudomonadati</taxon>
        <taxon>Bdellovibrionota</taxon>
        <taxon>Bdellovibrionia</taxon>
        <taxon>Bdellovibrionales</taxon>
        <taxon>Pseudobdellovibrionaceae</taxon>
        <taxon>Bdellovibrio</taxon>
    </lineage>
</organism>
<gene>
    <name evidence="3" type="ORF">NWE73_07255</name>
</gene>
<evidence type="ECO:0000259" key="2">
    <source>
        <dbReference type="Pfam" id="PF04187"/>
    </source>
</evidence>
<keyword evidence="3" id="KW-0449">Lipoprotein</keyword>
<dbReference type="Proteomes" id="UP001152321">
    <property type="component" value="Unassembled WGS sequence"/>
</dbReference>
<comment type="caution">
    <text evidence="3">The sequence shown here is derived from an EMBL/GenBank/DDBJ whole genome shotgun (WGS) entry which is preliminary data.</text>
</comment>
<feature type="chain" id="PRO_5047334391" evidence="1">
    <location>
        <begin position="20"/>
        <end position="293"/>
    </location>
</feature>
<evidence type="ECO:0000256" key="1">
    <source>
        <dbReference type="SAM" id="SignalP"/>
    </source>
</evidence>
<proteinExistence type="predicted"/>
<accession>A0ABT6DIU7</accession>
<evidence type="ECO:0000313" key="4">
    <source>
        <dbReference type="Proteomes" id="UP001152321"/>
    </source>
</evidence>
<keyword evidence="1" id="KW-0732">Signal</keyword>
<name>A0ABT6DIU7_9BACT</name>
<sequence length="293" mass="32190">MKSGALFIVWLLLSACAHAQSNGIFRGNDLQPTTLEAAVDSVSPGSIVVIGENHGLQVHQTQQVSIMQALRNKGLTVSVGMEFFTYTQQDLLNQYRSGQLSEADFLKNIQWGSPSYDFYRSQALFPRLEEGAATVALNAPRSLTGKVSKQGLAALTDQEKALLPPQFSLGNDLYKKRFLDYMGAHLPSVEAGERYFAAQSIWDDTMAWQAAEFMKTHPEQVLVIVVGEFHVKYGGGLPDRIHARIPGASVLTFSQVDSSGLTDQELNEEIQPSQIYGSRSHYLWVAPAQGLGL</sequence>
<dbReference type="SUPFAM" id="SSF159501">
    <property type="entry name" value="EreA/ChaN-like"/>
    <property type="match status" value="1"/>
</dbReference>
<feature type="domain" description="Haem-binding uptake Tiki superfamily ChaN" evidence="2">
    <location>
        <begin position="40"/>
        <end position="241"/>
    </location>
</feature>
<dbReference type="Gene3D" id="3.40.50.11550">
    <property type="match status" value="1"/>
</dbReference>
<dbReference type="CDD" id="cd14727">
    <property type="entry name" value="ChanN-like"/>
    <property type="match status" value="1"/>
</dbReference>
<dbReference type="PROSITE" id="PS51257">
    <property type="entry name" value="PROKAR_LIPOPROTEIN"/>
    <property type="match status" value="1"/>
</dbReference>
<dbReference type="Pfam" id="PF04187">
    <property type="entry name" value="Cofac_haem_bdg"/>
    <property type="match status" value="1"/>
</dbReference>
<protein>
    <submittedName>
        <fullName evidence="3">ChaN family lipoprotein</fullName>
    </submittedName>
</protein>
<dbReference type="EMBL" id="JANRMI010000002">
    <property type="protein sequence ID" value="MDG0816155.1"/>
    <property type="molecule type" value="Genomic_DNA"/>
</dbReference>
<evidence type="ECO:0000313" key="3">
    <source>
        <dbReference type="EMBL" id="MDG0816155.1"/>
    </source>
</evidence>
<feature type="signal peptide" evidence="1">
    <location>
        <begin position="1"/>
        <end position="19"/>
    </location>
</feature>
<keyword evidence="4" id="KW-1185">Reference proteome</keyword>
<dbReference type="InterPro" id="IPR007314">
    <property type="entry name" value="Cofac_haem-bd_dom"/>
</dbReference>
<reference evidence="3" key="1">
    <citation type="submission" date="2022-08" db="EMBL/GenBank/DDBJ databases">
        <title>Novel Bdellovibrio Species Isolated from Svalbard: Designation Bdellovibrio svalbardensis.</title>
        <authorList>
            <person name="Mitchell R.J."/>
            <person name="Choi S.Y."/>
        </authorList>
    </citation>
    <scope>NUCLEOTIDE SEQUENCE</scope>
    <source>
        <strain evidence="3">PAP01</strain>
    </source>
</reference>
<dbReference type="RefSeq" id="WP_277577632.1">
    <property type="nucleotide sequence ID" value="NZ_JANRMI010000002.1"/>
</dbReference>